<feature type="transmembrane region" description="Helical" evidence="7">
    <location>
        <begin position="102"/>
        <end position="119"/>
    </location>
</feature>
<dbReference type="HAMAP" id="MF_01147">
    <property type="entry name" value="Lgt"/>
    <property type="match status" value="1"/>
</dbReference>
<feature type="transmembrane region" description="Helical" evidence="7">
    <location>
        <begin position="59"/>
        <end position="82"/>
    </location>
</feature>
<evidence type="ECO:0000313" key="9">
    <source>
        <dbReference type="Proteomes" id="UP000606193"/>
    </source>
</evidence>
<comment type="similarity">
    <text evidence="1 7">Belongs to the Lgt family.</text>
</comment>
<dbReference type="Pfam" id="PF01790">
    <property type="entry name" value="LGT"/>
    <property type="match status" value="1"/>
</dbReference>
<evidence type="ECO:0000313" key="8">
    <source>
        <dbReference type="EMBL" id="MBC8562094.1"/>
    </source>
</evidence>
<dbReference type="PANTHER" id="PTHR30589:SF0">
    <property type="entry name" value="PHOSPHATIDYLGLYCEROL--PROLIPOPROTEIN DIACYLGLYCERYL TRANSFERASE"/>
    <property type="match status" value="1"/>
</dbReference>
<comment type="function">
    <text evidence="7">Catalyzes the transfer of the diacylglyceryl group from phosphatidylglycerol to the sulfhydryl group of the N-terminal cysteine of a prolipoprotein, the first step in the formation of mature lipoproteins.</text>
</comment>
<proteinExistence type="inferred from homology"/>
<feature type="binding site" evidence="7">
    <location>
        <position position="145"/>
    </location>
    <ligand>
        <name>a 1,2-diacyl-sn-glycero-3-phospho-(1'-sn-glycerol)</name>
        <dbReference type="ChEBI" id="CHEBI:64716"/>
    </ligand>
</feature>
<keyword evidence="3 7" id="KW-0808">Transferase</keyword>
<evidence type="ECO:0000256" key="5">
    <source>
        <dbReference type="ARBA" id="ARBA00022989"/>
    </source>
</evidence>
<feature type="transmembrane region" description="Helical" evidence="7">
    <location>
        <begin position="200"/>
        <end position="218"/>
    </location>
</feature>
<keyword evidence="9" id="KW-1185">Reference proteome</keyword>
<evidence type="ECO:0000256" key="4">
    <source>
        <dbReference type="ARBA" id="ARBA00022692"/>
    </source>
</evidence>
<keyword evidence="5 7" id="KW-1133">Transmembrane helix</keyword>
<dbReference type="EMBL" id="JACRSX010000004">
    <property type="protein sequence ID" value="MBC8562094.1"/>
    <property type="molecule type" value="Genomic_DNA"/>
</dbReference>
<evidence type="ECO:0000256" key="1">
    <source>
        <dbReference type="ARBA" id="ARBA00007150"/>
    </source>
</evidence>
<gene>
    <name evidence="7 8" type="primary">lgt</name>
    <name evidence="8" type="ORF">H8704_05505</name>
</gene>
<evidence type="ECO:0000256" key="3">
    <source>
        <dbReference type="ARBA" id="ARBA00022679"/>
    </source>
</evidence>
<accession>A0ABR7N0D5</accession>
<feature type="transmembrane region" description="Helical" evidence="7">
    <location>
        <begin position="225"/>
        <end position="242"/>
    </location>
</feature>
<dbReference type="EC" id="2.5.1.145" evidence="7"/>
<dbReference type="RefSeq" id="WP_022465869.1">
    <property type="nucleotide sequence ID" value="NZ_JACRSX010000004.1"/>
</dbReference>
<feature type="transmembrane region" description="Helical" evidence="7">
    <location>
        <begin position="20"/>
        <end position="47"/>
    </location>
</feature>
<evidence type="ECO:0000256" key="2">
    <source>
        <dbReference type="ARBA" id="ARBA00022475"/>
    </source>
</evidence>
<keyword evidence="6 7" id="KW-0472">Membrane</keyword>
<comment type="caution">
    <text evidence="8">The sequence shown here is derived from an EMBL/GenBank/DDBJ whole genome shotgun (WGS) entry which is preliminary data.</text>
</comment>
<protein>
    <recommendedName>
        <fullName evidence="7">Phosphatidylglycerol--prolipoprotein diacylglyceryl transferase</fullName>
        <ecNumber evidence="7">2.5.1.145</ecNumber>
    </recommendedName>
</protein>
<dbReference type="Proteomes" id="UP000606193">
    <property type="component" value="Unassembled WGS sequence"/>
</dbReference>
<reference evidence="8 9" key="1">
    <citation type="submission" date="2020-08" db="EMBL/GenBank/DDBJ databases">
        <title>Genome public.</title>
        <authorList>
            <person name="Liu C."/>
            <person name="Sun Q."/>
        </authorList>
    </citation>
    <scope>NUCLEOTIDE SEQUENCE [LARGE SCALE GENOMIC DNA]</scope>
    <source>
        <strain evidence="8 9">NSJ-37</strain>
    </source>
</reference>
<dbReference type="InterPro" id="IPR001640">
    <property type="entry name" value="Lgt"/>
</dbReference>
<sequence>MAPDIRFPHLGIEIASLGKGITIGGFTIAFYGMIIAFGMVMGYLMTAFQAKRTGQEPDLYLDLALWDIVFAVIGARIYYVVFSWDYYKDNLPQIFNTRGGGLAIYGGVIAGVITTIIFGKVRKQNFFQLLDTACVGLITGQLIGRWGNFCNREAFGGYTNGLFAMQLKESDVASSNLTHAVLKHIVEIDGTRYIQVHPTFLYESLWNVGVLVVLLLFTKHRKYNGQIFLIYLLGYGLGRVWIEGLRTDQLIFFGTGVAVSQVLSGVLVVASAGILIYQYVKGRQEKKTA</sequence>
<feature type="transmembrane region" description="Helical" evidence="7">
    <location>
        <begin position="262"/>
        <end position="280"/>
    </location>
</feature>
<dbReference type="GO" id="GO:0016740">
    <property type="term" value="F:transferase activity"/>
    <property type="evidence" value="ECO:0007669"/>
    <property type="project" value="UniProtKB-KW"/>
</dbReference>
<organism evidence="8 9">
    <name type="scientific">Jutongia huaianensis</name>
    <dbReference type="NCBI Taxonomy" id="2763668"/>
    <lineage>
        <taxon>Bacteria</taxon>
        <taxon>Bacillati</taxon>
        <taxon>Bacillota</taxon>
        <taxon>Clostridia</taxon>
        <taxon>Lachnospirales</taxon>
        <taxon>Lachnospiraceae</taxon>
        <taxon>Jutongia</taxon>
    </lineage>
</organism>
<name>A0ABR7N0D5_9FIRM</name>
<comment type="catalytic activity">
    <reaction evidence="7">
        <text>L-cysteinyl-[prolipoprotein] + a 1,2-diacyl-sn-glycero-3-phospho-(1'-sn-glycerol) = an S-1,2-diacyl-sn-glyceryl-L-cysteinyl-[prolipoprotein] + sn-glycerol 1-phosphate + H(+)</text>
        <dbReference type="Rhea" id="RHEA:56712"/>
        <dbReference type="Rhea" id="RHEA-COMP:14679"/>
        <dbReference type="Rhea" id="RHEA-COMP:14680"/>
        <dbReference type="ChEBI" id="CHEBI:15378"/>
        <dbReference type="ChEBI" id="CHEBI:29950"/>
        <dbReference type="ChEBI" id="CHEBI:57685"/>
        <dbReference type="ChEBI" id="CHEBI:64716"/>
        <dbReference type="ChEBI" id="CHEBI:140658"/>
        <dbReference type="EC" id="2.5.1.145"/>
    </reaction>
</comment>
<dbReference type="PANTHER" id="PTHR30589">
    <property type="entry name" value="PROLIPOPROTEIN DIACYLGLYCERYL TRANSFERASE"/>
    <property type="match status" value="1"/>
</dbReference>
<keyword evidence="2 7" id="KW-1003">Cell membrane</keyword>
<dbReference type="NCBIfam" id="TIGR00544">
    <property type="entry name" value="lgt"/>
    <property type="match status" value="1"/>
</dbReference>
<keyword evidence="4 7" id="KW-0812">Transmembrane</keyword>
<comment type="subcellular location">
    <subcellularLocation>
        <location evidence="7">Cell membrane</location>
        <topology evidence="7">Multi-pass membrane protein</topology>
    </subcellularLocation>
</comment>
<evidence type="ECO:0000256" key="6">
    <source>
        <dbReference type="ARBA" id="ARBA00023136"/>
    </source>
</evidence>
<comment type="pathway">
    <text evidence="7">Protein modification; lipoprotein biosynthesis (diacylglyceryl transfer).</text>
</comment>
<evidence type="ECO:0000256" key="7">
    <source>
        <dbReference type="HAMAP-Rule" id="MF_01147"/>
    </source>
</evidence>